<evidence type="ECO:0000313" key="2">
    <source>
        <dbReference type="Proteomes" id="UP001143910"/>
    </source>
</evidence>
<proteinExistence type="predicted"/>
<dbReference type="EMBL" id="JANJQO010000133">
    <property type="protein sequence ID" value="KAJ2981388.1"/>
    <property type="molecule type" value="Genomic_DNA"/>
</dbReference>
<organism evidence="1 2">
    <name type="scientific">Zarea fungicola</name>
    <dbReference type="NCBI Taxonomy" id="93591"/>
    <lineage>
        <taxon>Eukaryota</taxon>
        <taxon>Fungi</taxon>
        <taxon>Dikarya</taxon>
        <taxon>Ascomycota</taxon>
        <taxon>Pezizomycotina</taxon>
        <taxon>Sordariomycetes</taxon>
        <taxon>Hypocreomycetidae</taxon>
        <taxon>Hypocreales</taxon>
        <taxon>Cordycipitaceae</taxon>
        <taxon>Zarea</taxon>
    </lineage>
</organism>
<protein>
    <submittedName>
        <fullName evidence="1">Uncharacterized protein</fullName>
    </submittedName>
</protein>
<dbReference type="Proteomes" id="UP001143910">
    <property type="component" value="Unassembled WGS sequence"/>
</dbReference>
<accession>A0ACC1NQK7</accession>
<sequence length="543" mass="57689">MDIRAVVAFLLFFVVGCLLPSVSAGQCNTAPIRLSIKNVTIPSGKLRRGVSMGVGTPAQMLAFQPKWDNNNTYVFGPKCQSDGFANTPAACSTFRGGVFDPAKSTSGAATNQSFIPPVDPFASNSYAYFTDVVKFDDNASLDKFPMGQVINSSDWGLQAYDPLNIIGMSAGSLFLNTLYQAGKIASRSFGYFWGLDGASARDQMDGSFVVGGYDRAKTIGSPYTGTISSQPNCPSGLLVTIRDIVLNFRNGTDQSIFPSDNGGTALLACVYPELPVLMDMPRTPQFSNLLASTGMIEFSRSRGIQWWNVIVGTDQNIKQLYDGDMTIRFEGGLQIAVPNRLLIVPETKILDSGDITANSSSPVIVINSLQSTTAQSIPKLGRNFFSLAYLQVNQDSGKFSIWQANPTPSEDLVVVDEKNAVLQGGRACPSGVANTTGPTTTTPSPQPKESQKASLPAGALAGIAVGAVAAVALLAGLAWFLVRKRKAKAAAAAESKSSAAQATDEAGKSRAGADYYPSQGIPHYIPQELPQQTRRQDPAELEG</sequence>
<name>A0ACC1NQK7_9HYPO</name>
<gene>
    <name evidence="1" type="ORF">NQ176_g2047</name>
</gene>
<keyword evidence="2" id="KW-1185">Reference proteome</keyword>
<comment type="caution">
    <text evidence="1">The sequence shown here is derived from an EMBL/GenBank/DDBJ whole genome shotgun (WGS) entry which is preliminary data.</text>
</comment>
<evidence type="ECO:0000313" key="1">
    <source>
        <dbReference type="EMBL" id="KAJ2981388.1"/>
    </source>
</evidence>
<reference evidence="1" key="1">
    <citation type="submission" date="2022-08" db="EMBL/GenBank/DDBJ databases">
        <title>Genome Sequence of Lecanicillium fungicola.</title>
        <authorList>
            <person name="Buettner E."/>
        </authorList>
    </citation>
    <scope>NUCLEOTIDE SEQUENCE</scope>
    <source>
        <strain evidence="1">Babe33</strain>
    </source>
</reference>